<dbReference type="EMBL" id="JBHHMI010000003">
    <property type="protein sequence ID" value="MFB5266084.1"/>
    <property type="molecule type" value="Genomic_DNA"/>
</dbReference>
<proteinExistence type="predicted"/>
<dbReference type="Pfam" id="PF01797">
    <property type="entry name" value="Y1_Tnp"/>
    <property type="match status" value="1"/>
</dbReference>
<accession>A0ABV5APF2</accession>
<evidence type="ECO:0000259" key="1">
    <source>
        <dbReference type="Pfam" id="PF01797"/>
    </source>
</evidence>
<reference evidence="2 3" key="1">
    <citation type="submission" date="2024-09" db="EMBL/GenBank/DDBJ databases">
        <title>Paenibacillus zeirhizospherea sp. nov., isolated from surface of the maize (Zea mays) roots in a horticulture field, Hungary.</title>
        <authorList>
            <person name="Marton D."/>
            <person name="Farkas M."/>
            <person name="Bedics A."/>
            <person name="Toth E."/>
            <person name="Tancsics A."/>
            <person name="Boka K."/>
            <person name="Maroti G."/>
            <person name="Kriszt B."/>
            <person name="Cserhati M."/>
        </authorList>
    </citation>
    <scope>NUCLEOTIDE SEQUENCE [LARGE SCALE GENOMIC DNA]</scope>
    <source>
        <strain evidence="2 3">KCTC 33519</strain>
    </source>
</reference>
<feature type="domain" description="Transposase IS200-like" evidence="1">
    <location>
        <begin position="11"/>
        <end position="55"/>
    </location>
</feature>
<dbReference type="RefSeq" id="WP_375353651.1">
    <property type="nucleotide sequence ID" value="NZ_JBHHMI010000003.1"/>
</dbReference>
<dbReference type="Gene3D" id="3.30.70.1290">
    <property type="entry name" value="Transposase IS200-like"/>
    <property type="match status" value="1"/>
</dbReference>
<gene>
    <name evidence="2" type="ORF">ACE41H_04700</name>
</gene>
<name>A0ABV5APF2_9BACL</name>
<dbReference type="SUPFAM" id="SSF143422">
    <property type="entry name" value="Transposase IS200-like"/>
    <property type="match status" value="1"/>
</dbReference>
<organism evidence="2 3">
    <name type="scientific">Paenibacillus enshidis</name>
    <dbReference type="NCBI Taxonomy" id="1458439"/>
    <lineage>
        <taxon>Bacteria</taxon>
        <taxon>Bacillati</taxon>
        <taxon>Bacillota</taxon>
        <taxon>Bacilli</taxon>
        <taxon>Bacillales</taxon>
        <taxon>Paenibacillaceae</taxon>
        <taxon>Paenibacillus</taxon>
    </lineage>
</organism>
<comment type="caution">
    <text evidence="2">The sequence shown here is derived from an EMBL/GenBank/DDBJ whole genome shotgun (WGS) entry which is preliminary data.</text>
</comment>
<evidence type="ECO:0000313" key="2">
    <source>
        <dbReference type="EMBL" id="MFB5266084.1"/>
    </source>
</evidence>
<keyword evidence="3" id="KW-1185">Reference proteome</keyword>
<evidence type="ECO:0000313" key="3">
    <source>
        <dbReference type="Proteomes" id="UP001580346"/>
    </source>
</evidence>
<sequence>MAEIRRGRGYVYALEYHIVWCVKYRHQVLSDEVDTRLKEILCSVRVSGENAIMEM</sequence>
<protein>
    <submittedName>
        <fullName evidence="2">Transposase</fullName>
    </submittedName>
</protein>
<dbReference type="InterPro" id="IPR036515">
    <property type="entry name" value="Transposase_17_sf"/>
</dbReference>
<dbReference type="InterPro" id="IPR002686">
    <property type="entry name" value="Transposase_17"/>
</dbReference>
<dbReference type="Proteomes" id="UP001580346">
    <property type="component" value="Unassembled WGS sequence"/>
</dbReference>